<protein>
    <submittedName>
        <fullName evidence="3">Uncharacterized protein</fullName>
    </submittedName>
</protein>
<keyword evidence="4" id="KW-1185">Reference proteome</keyword>
<reference evidence="3" key="1">
    <citation type="submission" date="2023-08" db="EMBL/GenBank/DDBJ databases">
        <authorList>
            <person name="Audoor S."/>
            <person name="Bilcke G."/>
        </authorList>
    </citation>
    <scope>NUCLEOTIDE SEQUENCE</scope>
</reference>
<feature type="region of interest" description="Disordered" evidence="1">
    <location>
        <begin position="143"/>
        <end position="186"/>
    </location>
</feature>
<feature type="compositionally biased region" description="Basic and acidic residues" evidence="1">
    <location>
        <begin position="164"/>
        <end position="186"/>
    </location>
</feature>
<evidence type="ECO:0000313" key="3">
    <source>
        <dbReference type="EMBL" id="CAJ1958766.1"/>
    </source>
</evidence>
<dbReference type="AlphaFoldDB" id="A0AAD2G033"/>
<dbReference type="Proteomes" id="UP001295423">
    <property type="component" value="Unassembled WGS sequence"/>
</dbReference>
<evidence type="ECO:0000256" key="1">
    <source>
        <dbReference type="SAM" id="MobiDB-lite"/>
    </source>
</evidence>
<comment type="caution">
    <text evidence="3">The sequence shown here is derived from an EMBL/GenBank/DDBJ whole genome shotgun (WGS) entry which is preliminary data.</text>
</comment>
<proteinExistence type="predicted"/>
<sequence length="186" mass="21167">MRSQLQHLLLFCITGIATASFKIPFLSKKKQYTPLIFFTVPKDVIPECDEMEKVVSEVERELGVKVERLDIVRDPAAEATLAALTNRGPPYLYNKESCQVISKEADDSGAIKQTVIDKDRVRAWAKGRFLMPKSAKMGNMKVLSQKDNSLDQKDLVEDMSLTEMQKRGKEAIKKRTEEKSKEKRES</sequence>
<name>A0AAD2G033_9STRA</name>
<evidence type="ECO:0000256" key="2">
    <source>
        <dbReference type="SAM" id="SignalP"/>
    </source>
</evidence>
<organism evidence="3 4">
    <name type="scientific">Cylindrotheca closterium</name>
    <dbReference type="NCBI Taxonomy" id="2856"/>
    <lineage>
        <taxon>Eukaryota</taxon>
        <taxon>Sar</taxon>
        <taxon>Stramenopiles</taxon>
        <taxon>Ochrophyta</taxon>
        <taxon>Bacillariophyta</taxon>
        <taxon>Bacillariophyceae</taxon>
        <taxon>Bacillariophycidae</taxon>
        <taxon>Bacillariales</taxon>
        <taxon>Bacillariaceae</taxon>
        <taxon>Cylindrotheca</taxon>
    </lineage>
</organism>
<feature type="signal peptide" evidence="2">
    <location>
        <begin position="1"/>
        <end position="19"/>
    </location>
</feature>
<dbReference type="EMBL" id="CAKOGP040001980">
    <property type="protein sequence ID" value="CAJ1958766.1"/>
    <property type="molecule type" value="Genomic_DNA"/>
</dbReference>
<gene>
    <name evidence="3" type="ORF">CYCCA115_LOCUS17340</name>
</gene>
<evidence type="ECO:0000313" key="4">
    <source>
        <dbReference type="Proteomes" id="UP001295423"/>
    </source>
</evidence>
<feature type="chain" id="PRO_5042037379" evidence="2">
    <location>
        <begin position="20"/>
        <end position="186"/>
    </location>
</feature>
<accession>A0AAD2G033</accession>
<keyword evidence="2" id="KW-0732">Signal</keyword>